<dbReference type="CDD" id="cd17472">
    <property type="entry name" value="MFS_YajR_like"/>
    <property type="match status" value="1"/>
</dbReference>
<feature type="non-terminal residue" evidence="9">
    <location>
        <position position="1"/>
    </location>
</feature>
<dbReference type="Gene3D" id="3.30.70.100">
    <property type="match status" value="1"/>
</dbReference>
<evidence type="ECO:0000313" key="9">
    <source>
        <dbReference type="EMBL" id="HHJ81206.1"/>
    </source>
</evidence>
<accession>A0A832J785</accession>
<evidence type="ECO:0000256" key="1">
    <source>
        <dbReference type="ARBA" id="ARBA00004651"/>
    </source>
</evidence>
<feature type="transmembrane region" description="Helical" evidence="7">
    <location>
        <begin position="164"/>
        <end position="184"/>
    </location>
</feature>
<feature type="transmembrane region" description="Helical" evidence="7">
    <location>
        <begin position="25"/>
        <end position="43"/>
    </location>
</feature>
<feature type="transmembrane region" description="Helical" evidence="7">
    <location>
        <begin position="196"/>
        <end position="217"/>
    </location>
</feature>
<keyword evidence="5 7" id="KW-1133">Transmembrane helix</keyword>
<keyword evidence="2" id="KW-0813">Transport</keyword>
<dbReference type="GO" id="GO:0022857">
    <property type="term" value="F:transmembrane transporter activity"/>
    <property type="evidence" value="ECO:0007669"/>
    <property type="project" value="InterPro"/>
</dbReference>
<dbReference type="Gene3D" id="1.20.1250.20">
    <property type="entry name" value="MFS general substrate transporter like domains"/>
    <property type="match status" value="1"/>
</dbReference>
<dbReference type="PANTHER" id="PTHR23517">
    <property type="entry name" value="RESISTANCE PROTEIN MDTM, PUTATIVE-RELATED-RELATED"/>
    <property type="match status" value="1"/>
</dbReference>
<dbReference type="AlphaFoldDB" id="A0A832J785"/>
<proteinExistence type="predicted"/>
<feature type="transmembrane region" description="Helical" evidence="7">
    <location>
        <begin position="286"/>
        <end position="309"/>
    </location>
</feature>
<feature type="transmembrane region" description="Helical" evidence="7">
    <location>
        <begin position="49"/>
        <end position="70"/>
    </location>
</feature>
<dbReference type="InterPro" id="IPR050171">
    <property type="entry name" value="MFS_Transporters"/>
</dbReference>
<feature type="transmembrane region" description="Helical" evidence="7">
    <location>
        <begin position="251"/>
        <end position="274"/>
    </location>
</feature>
<evidence type="ECO:0000256" key="7">
    <source>
        <dbReference type="SAM" id="Phobius"/>
    </source>
</evidence>
<name>A0A832J785_9GAMM</name>
<sequence length="415" mass="44303">IYGLTQALLQIPFGMLSDRIGRKPVIYGGLAIFALGSVVAAMSDSMTGMIIGRALQGAGAIAAAVMALAADLTREEHRLKAMAIMGMSMGVSFSIALIMGPIVNAWFGLHGIFWMTAVLALVGMAILALLVPTPVVSRFHRDAEPVPAQFKNVLGDSQLLRLDFGIFVLHMILTATFVAVPLALRDQAGLASEEHWMVYLFVLVVSFIAMVPFIIIAEKKRKMKQIFVGAIALLMMAVLLLSQVGDSVTGIVIALLAFFLAFNILEASLPSLVAKIAPADKKGTAMGVYTSSQFMGAFVGGVSGGWLYQHMGGDTVFMFCGLLASIWVILAGTMKQPRHLGSYMINVGQVDEKKAKLLGGEIAKVAGVVEVTVIPEDGVAYLKIDSDILNEEDLDCFSISDEELNSEAEADRASV</sequence>
<feature type="transmembrane region" description="Helical" evidence="7">
    <location>
        <begin position="315"/>
        <end position="334"/>
    </location>
</feature>
<dbReference type="Proteomes" id="UP000885832">
    <property type="component" value="Unassembled WGS sequence"/>
</dbReference>
<dbReference type="InterPro" id="IPR036259">
    <property type="entry name" value="MFS_trans_sf"/>
</dbReference>
<comment type="caution">
    <text evidence="9">The sequence shown here is derived from an EMBL/GenBank/DDBJ whole genome shotgun (WGS) entry which is preliminary data.</text>
</comment>
<dbReference type="PROSITE" id="PS50850">
    <property type="entry name" value="MFS"/>
    <property type="match status" value="1"/>
</dbReference>
<comment type="subcellular location">
    <subcellularLocation>
        <location evidence="1">Cell membrane</location>
        <topology evidence="1">Multi-pass membrane protein</topology>
    </subcellularLocation>
</comment>
<keyword evidence="6 7" id="KW-0472">Membrane</keyword>
<dbReference type="Pfam" id="PF07690">
    <property type="entry name" value="MFS_1"/>
    <property type="match status" value="1"/>
</dbReference>
<dbReference type="GO" id="GO:0005886">
    <property type="term" value="C:plasma membrane"/>
    <property type="evidence" value="ECO:0007669"/>
    <property type="project" value="UniProtKB-SubCell"/>
</dbReference>
<feature type="transmembrane region" description="Helical" evidence="7">
    <location>
        <begin position="112"/>
        <end position="131"/>
    </location>
</feature>
<keyword evidence="3" id="KW-1003">Cell membrane</keyword>
<feature type="transmembrane region" description="Helical" evidence="7">
    <location>
        <begin position="226"/>
        <end position="245"/>
    </location>
</feature>
<organism evidence="9">
    <name type="scientific">Candidatus Tenderia electrophaga</name>
    <dbReference type="NCBI Taxonomy" id="1748243"/>
    <lineage>
        <taxon>Bacteria</taxon>
        <taxon>Pseudomonadati</taxon>
        <taxon>Pseudomonadota</taxon>
        <taxon>Gammaproteobacteria</taxon>
        <taxon>Candidatus Tenderiales</taxon>
        <taxon>Candidatus Tenderiaceae</taxon>
        <taxon>Candidatus Tenderia</taxon>
    </lineage>
</organism>
<dbReference type="PANTHER" id="PTHR23517:SF2">
    <property type="entry name" value="MULTIDRUG RESISTANCE PROTEIN MDTH"/>
    <property type="match status" value="1"/>
</dbReference>
<evidence type="ECO:0000256" key="6">
    <source>
        <dbReference type="ARBA" id="ARBA00023136"/>
    </source>
</evidence>
<feature type="transmembrane region" description="Helical" evidence="7">
    <location>
        <begin position="82"/>
        <end position="106"/>
    </location>
</feature>
<gene>
    <name evidence="9" type="ORF">ENJ65_06190</name>
</gene>
<evidence type="ECO:0000256" key="5">
    <source>
        <dbReference type="ARBA" id="ARBA00022989"/>
    </source>
</evidence>
<reference evidence="9" key="1">
    <citation type="journal article" date="2020" name="mSystems">
        <title>Genome- and Community-Level Interaction Insights into Carbon Utilization and Element Cycling Functions of Hydrothermarchaeota in Hydrothermal Sediment.</title>
        <authorList>
            <person name="Zhou Z."/>
            <person name="Liu Y."/>
            <person name="Xu W."/>
            <person name="Pan J."/>
            <person name="Luo Z.H."/>
            <person name="Li M."/>
        </authorList>
    </citation>
    <scope>NUCLEOTIDE SEQUENCE [LARGE SCALE GENOMIC DNA]</scope>
    <source>
        <strain evidence="9">HyVt-505</strain>
    </source>
</reference>
<evidence type="ECO:0000256" key="3">
    <source>
        <dbReference type="ARBA" id="ARBA00022475"/>
    </source>
</evidence>
<dbReference type="EMBL" id="DRNF01000391">
    <property type="protein sequence ID" value="HHJ81206.1"/>
    <property type="molecule type" value="Genomic_DNA"/>
</dbReference>
<evidence type="ECO:0000259" key="8">
    <source>
        <dbReference type="PROSITE" id="PS50850"/>
    </source>
</evidence>
<keyword evidence="4 7" id="KW-0812">Transmembrane</keyword>
<evidence type="ECO:0000256" key="4">
    <source>
        <dbReference type="ARBA" id="ARBA00022692"/>
    </source>
</evidence>
<dbReference type="InterPro" id="IPR011701">
    <property type="entry name" value="MFS"/>
</dbReference>
<dbReference type="InterPro" id="IPR020846">
    <property type="entry name" value="MFS_dom"/>
</dbReference>
<evidence type="ECO:0000256" key="2">
    <source>
        <dbReference type="ARBA" id="ARBA00022448"/>
    </source>
</evidence>
<feature type="domain" description="Major facilitator superfamily (MFS) profile" evidence="8">
    <location>
        <begin position="1"/>
        <end position="339"/>
    </location>
</feature>
<dbReference type="SUPFAM" id="SSF103473">
    <property type="entry name" value="MFS general substrate transporter"/>
    <property type="match status" value="1"/>
</dbReference>
<protein>
    <submittedName>
        <fullName evidence="9">MFS transporter</fullName>
    </submittedName>
</protein>